<evidence type="ECO:0000256" key="1">
    <source>
        <dbReference type="SAM" id="Coils"/>
    </source>
</evidence>
<protein>
    <submittedName>
        <fullName evidence="3">Uncharacterized protein</fullName>
    </submittedName>
</protein>
<feature type="region of interest" description="Disordered" evidence="2">
    <location>
        <begin position="222"/>
        <end position="337"/>
    </location>
</feature>
<dbReference type="Proteomes" id="UP001189429">
    <property type="component" value="Unassembled WGS sequence"/>
</dbReference>
<comment type="caution">
    <text evidence="3">The sequence shown here is derived from an EMBL/GenBank/DDBJ whole genome shotgun (WGS) entry which is preliminary data.</text>
</comment>
<dbReference type="InterPro" id="IPR050879">
    <property type="entry name" value="Acyltransferase_3"/>
</dbReference>
<reference evidence="3" key="1">
    <citation type="submission" date="2023-10" db="EMBL/GenBank/DDBJ databases">
        <authorList>
            <person name="Chen Y."/>
            <person name="Shah S."/>
            <person name="Dougan E. K."/>
            <person name="Thang M."/>
            <person name="Chan C."/>
        </authorList>
    </citation>
    <scope>NUCLEOTIDE SEQUENCE [LARGE SCALE GENOMIC DNA]</scope>
</reference>
<accession>A0ABN9X5Z8</accession>
<evidence type="ECO:0000313" key="3">
    <source>
        <dbReference type="EMBL" id="CAK0893369.1"/>
    </source>
</evidence>
<proteinExistence type="predicted"/>
<feature type="compositionally biased region" description="Low complexity" evidence="2">
    <location>
        <begin position="268"/>
        <end position="280"/>
    </location>
</feature>
<keyword evidence="4" id="KW-1185">Reference proteome</keyword>
<feature type="coiled-coil region" evidence="1">
    <location>
        <begin position="1"/>
        <end position="45"/>
    </location>
</feature>
<sequence length="730" mass="74589">MEKAKAVERILQEKAESVEQVQRAKEAAEVRAKEAEVRAACAQQQLLDQGQQLPAMVQSIASCLLRGAGSRGRLESWGVRVNPAPVAIKVEPDEGGGRAITDAGSASSAAARKAVEQASIRGTWRDQDEGLTDGALQELMQQYSQGGGAATPATPATPQPPPPPNTPVDDVATTPAAAVKATAASAAVAVQGLLSAMSGRRERQAQTAEMSRPLAVMGAAEACSEWDRGGEDTAAQAAEQTDAASSDREADGTAGGDAEQAGVDEADGAAGEAEQAAAVSADREAGESAAGGGAEQTDAAGAGQEEEEDGAGDGEAEQADAVLSDEEADGSADGGDQAGACEDDLGCSLNGECRGGRCVCDAAWSGSANCSVLALLPARRGAGYGAVNSSTSSWGAGVVYDPIGKKFVMIEEMDMGCGLQTWNLNSRCVVADSPTVDGAYTFRGVVVDAWAHSCAPARDDPVSGIWVVSHLGAGDANRLHQNATMASRCSASSAGECTAGPGHKEHCTLRQGSAGTLECSVRGCTGGCSAGTTPALGEPRPVVPCSGGDRAFNESVTAGSPYGPWQTSRRLHSGLHGGTAVGVQALLRSVGRARQLSSRRAGPRRTDIESSLSSLQGRMGSRVEAFIPHGDRVDDVGNEDAGENGFLTTATDSETLAHIGYRSDADGLRAVAVLSVIAYHMNTGWLPGGYTGVDIFFVISGNVVIASLLSHPCGSCSEFFCGFYARRVKG</sequence>
<evidence type="ECO:0000256" key="2">
    <source>
        <dbReference type="SAM" id="MobiDB-lite"/>
    </source>
</evidence>
<dbReference type="PANTHER" id="PTHR23028:SF53">
    <property type="entry name" value="ACYL_TRANSF_3 DOMAIN-CONTAINING PROTEIN"/>
    <property type="match status" value="1"/>
</dbReference>
<name>A0ABN9X5Z8_9DINO</name>
<feature type="region of interest" description="Disordered" evidence="2">
    <location>
        <begin position="593"/>
        <end position="616"/>
    </location>
</feature>
<feature type="compositionally biased region" description="Acidic residues" evidence="2">
    <location>
        <begin position="304"/>
        <end position="330"/>
    </location>
</feature>
<keyword evidence="1" id="KW-0175">Coiled coil</keyword>
<evidence type="ECO:0000313" key="4">
    <source>
        <dbReference type="Proteomes" id="UP001189429"/>
    </source>
</evidence>
<feature type="region of interest" description="Disordered" evidence="2">
    <location>
        <begin position="118"/>
        <end position="175"/>
    </location>
</feature>
<gene>
    <name evidence="3" type="ORF">PCOR1329_LOCUS72725</name>
</gene>
<organism evidence="3 4">
    <name type="scientific">Prorocentrum cordatum</name>
    <dbReference type="NCBI Taxonomy" id="2364126"/>
    <lineage>
        <taxon>Eukaryota</taxon>
        <taxon>Sar</taxon>
        <taxon>Alveolata</taxon>
        <taxon>Dinophyceae</taxon>
        <taxon>Prorocentrales</taxon>
        <taxon>Prorocentraceae</taxon>
        <taxon>Prorocentrum</taxon>
    </lineage>
</organism>
<feature type="compositionally biased region" description="Low complexity" evidence="2">
    <location>
        <begin position="232"/>
        <end position="244"/>
    </location>
</feature>
<dbReference type="EMBL" id="CAUYUJ010019739">
    <property type="protein sequence ID" value="CAK0893369.1"/>
    <property type="molecule type" value="Genomic_DNA"/>
</dbReference>
<dbReference type="PANTHER" id="PTHR23028">
    <property type="entry name" value="ACETYLTRANSFERASE"/>
    <property type="match status" value="1"/>
</dbReference>
<feature type="compositionally biased region" description="Pro residues" evidence="2">
    <location>
        <begin position="155"/>
        <end position="166"/>
    </location>
</feature>